<dbReference type="InterPro" id="IPR050355">
    <property type="entry name" value="RCF1"/>
</dbReference>
<proteinExistence type="predicted"/>
<feature type="transmembrane region" description="Helical" evidence="6">
    <location>
        <begin position="44"/>
        <end position="64"/>
    </location>
</feature>
<dbReference type="PROSITE" id="PS51503">
    <property type="entry name" value="HIG1"/>
    <property type="match status" value="1"/>
</dbReference>
<feature type="transmembrane region" description="Helical" evidence="6">
    <location>
        <begin position="79"/>
        <end position="98"/>
    </location>
</feature>
<dbReference type="Proteomes" id="UP001208570">
    <property type="component" value="Unassembled WGS sequence"/>
</dbReference>
<keyword evidence="9" id="KW-1185">Reference proteome</keyword>
<evidence type="ECO:0000256" key="1">
    <source>
        <dbReference type="ARBA" id="ARBA00004325"/>
    </source>
</evidence>
<dbReference type="Gene3D" id="6.10.140.1320">
    <property type="match status" value="1"/>
</dbReference>
<dbReference type="InterPro" id="IPR007667">
    <property type="entry name" value="Hypoxia_induced_domain"/>
</dbReference>
<protein>
    <recommendedName>
        <fullName evidence="7">HIG1 domain-containing protein</fullName>
    </recommendedName>
</protein>
<keyword evidence="4" id="KW-0496">Mitochondrion</keyword>
<evidence type="ECO:0000313" key="8">
    <source>
        <dbReference type="EMBL" id="KAK2154208.1"/>
    </source>
</evidence>
<sequence>MAQSSGQEFDYDAMQDPGDELSYLLPRPETFSEKMVRKTKENPFVLIGALATGGVLTYGIYTMTSSNPKRSQQLMRLRILTQGFTVFAMVAGVFYNAYTKKPKPVRR</sequence>
<evidence type="ECO:0000256" key="4">
    <source>
        <dbReference type="ARBA" id="ARBA00023128"/>
    </source>
</evidence>
<dbReference type="Pfam" id="PF04588">
    <property type="entry name" value="HIG_1_N"/>
    <property type="match status" value="1"/>
</dbReference>
<keyword evidence="5 6" id="KW-0472">Membrane</keyword>
<dbReference type="PANTHER" id="PTHR12297:SF3">
    <property type="entry name" value="HIG1 DOMAIN FAMILY MEMBER 1A"/>
    <property type="match status" value="1"/>
</dbReference>
<evidence type="ECO:0000313" key="9">
    <source>
        <dbReference type="Proteomes" id="UP001208570"/>
    </source>
</evidence>
<evidence type="ECO:0000256" key="2">
    <source>
        <dbReference type="ARBA" id="ARBA00022692"/>
    </source>
</evidence>
<dbReference type="AlphaFoldDB" id="A0AAD9N3L9"/>
<reference evidence="8" key="1">
    <citation type="journal article" date="2023" name="Mol. Biol. Evol.">
        <title>Third-Generation Sequencing Reveals the Adaptive Role of the Epigenome in Three Deep-Sea Polychaetes.</title>
        <authorList>
            <person name="Perez M."/>
            <person name="Aroh O."/>
            <person name="Sun Y."/>
            <person name="Lan Y."/>
            <person name="Juniper S.K."/>
            <person name="Young C.R."/>
            <person name="Angers B."/>
            <person name="Qian P.Y."/>
        </authorList>
    </citation>
    <scope>NUCLEOTIDE SEQUENCE</scope>
    <source>
        <strain evidence="8">P08H-3</strain>
    </source>
</reference>
<dbReference type="PANTHER" id="PTHR12297">
    <property type="entry name" value="HYPOXIA-INDUCBILE GENE 1 HIG1 -RELATED"/>
    <property type="match status" value="1"/>
</dbReference>
<comment type="subcellular location">
    <subcellularLocation>
        <location evidence="1">Mitochondrion membrane</location>
    </subcellularLocation>
</comment>
<evidence type="ECO:0000259" key="7">
    <source>
        <dbReference type="PROSITE" id="PS51503"/>
    </source>
</evidence>
<name>A0AAD9N3L9_9ANNE</name>
<dbReference type="EMBL" id="JAODUP010000274">
    <property type="protein sequence ID" value="KAK2154208.1"/>
    <property type="molecule type" value="Genomic_DNA"/>
</dbReference>
<evidence type="ECO:0000256" key="3">
    <source>
        <dbReference type="ARBA" id="ARBA00022989"/>
    </source>
</evidence>
<gene>
    <name evidence="8" type="ORF">LSH36_274g00035</name>
</gene>
<evidence type="ECO:0000256" key="6">
    <source>
        <dbReference type="SAM" id="Phobius"/>
    </source>
</evidence>
<dbReference type="GO" id="GO:0097250">
    <property type="term" value="P:mitochondrial respirasome assembly"/>
    <property type="evidence" value="ECO:0007669"/>
    <property type="project" value="TreeGrafter"/>
</dbReference>
<keyword evidence="2 6" id="KW-0812">Transmembrane</keyword>
<dbReference type="GO" id="GO:0031966">
    <property type="term" value="C:mitochondrial membrane"/>
    <property type="evidence" value="ECO:0007669"/>
    <property type="project" value="UniProtKB-SubCell"/>
</dbReference>
<evidence type="ECO:0000256" key="5">
    <source>
        <dbReference type="ARBA" id="ARBA00023136"/>
    </source>
</evidence>
<feature type="domain" description="HIG1" evidence="7">
    <location>
        <begin position="16"/>
        <end position="107"/>
    </location>
</feature>
<organism evidence="8 9">
    <name type="scientific">Paralvinella palmiformis</name>
    <dbReference type="NCBI Taxonomy" id="53620"/>
    <lineage>
        <taxon>Eukaryota</taxon>
        <taxon>Metazoa</taxon>
        <taxon>Spiralia</taxon>
        <taxon>Lophotrochozoa</taxon>
        <taxon>Annelida</taxon>
        <taxon>Polychaeta</taxon>
        <taxon>Sedentaria</taxon>
        <taxon>Canalipalpata</taxon>
        <taxon>Terebellida</taxon>
        <taxon>Terebelliformia</taxon>
        <taxon>Alvinellidae</taxon>
        <taxon>Paralvinella</taxon>
    </lineage>
</organism>
<accession>A0AAD9N3L9</accession>
<keyword evidence="3 6" id="KW-1133">Transmembrane helix</keyword>
<comment type="caution">
    <text evidence="8">The sequence shown here is derived from an EMBL/GenBank/DDBJ whole genome shotgun (WGS) entry which is preliminary data.</text>
</comment>